<sequence length="49" mass="5404">MGSESRHGLLLVYMTPFFSLVTILRVSTILCHLSRGVHSSSLSASSDFY</sequence>
<accession>A0A218VQE8</accession>
<dbReference type="AlphaFoldDB" id="A0A218VQE8"/>
<comment type="caution">
    <text evidence="2">The sequence shown here is derived from an EMBL/GenBank/DDBJ whole genome shotgun (WGS) entry which is preliminary data.</text>
</comment>
<dbReference type="EMBL" id="MTKT01017128">
    <property type="protein sequence ID" value="OWM62563.1"/>
    <property type="molecule type" value="Genomic_DNA"/>
</dbReference>
<proteinExistence type="predicted"/>
<feature type="transmembrane region" description="Helical" evidence="1">
    <location>
        <begin position="12"/>
        <end position="33"/>
    </location>
</feature>
<evidence type="ECO:0000256" key="1">
    <source>
        <dbReference type="SAM" id="Phobius"/>
    </source>
</evidence>
<evidence type="ECO:0000313" key="3">
    <source>
        <dbReference type="Proteomes" id="UP000197138"/>
    </source>
</evidence>
<keyword evidence="1" id="KW-1133">Transmembrane helix</keyword>
<protein>
    <submittedName>
        <fullName evidence="2">Uncharacterized protein</fullName>
    </submittedName>
</protein>
<evidence type="ECO:0000313" key="2">
    <source>
        <dbReference type="EMBL" id="OWM62563.1"/>
    </source>
</evidence>
<name>A0A218VQE8_PUNGR</name>
<dbReference type="Proteomes" id="UP000197138">
    <property type="component" value="Unassembled WGS sequence"/>
</dbReference>
<organism evidence="2 3">
    <name type="scientific">Punica granatum</name>
    <name type="common">Pomegranate</name>
    <dbReference type="NCBI Taxonomy" id="22663"/>
    <lineage>
        <taxon>Eukaryota</taxon>
        <taxon>Viridiplantae</taxon>
        <taxon>Streptophyta</taxon>
        <taxon>Embryophyta</taxon>
        <taxon>Tracheophyta</taxon>
        <taxon>Spermatophyta</taxon>
        <taxon>Magnoliopsida</taxon>
        <taxon>eudicotyledons</taxon>
        <taxon>Gunneridae</taxon>
        <taxon>Pentapetalae</taxon>
        <taxon>rosids</taxon>
        <taxon>malvids</taxon>
        <taxon>Myrtales</taxon>
        <taxon>Lythraceae</taxon>
        <taxon>Punica</taxon>
    </lineage>
</organism>
<reference evidence="3" key="1">
    <citation type="journal article" date="2017" name="Plant J.">
        <title>The pomegranate (Punica granatum L.) genome and the genomics of punicalagin biosynthesis.</title>
        <authorList>
            <person name="Qin G."/>
            <person name="Xu C."/>
            <person name="Ming R."/>
            <person name="Tang H."/>
            <person name="Guyot R."/>
            <person name="Kramer E.M."/>
            <person name="Hu Y."/>
            <person name="Yi X."/>
            <person name="Qi Y."/>
            <person name="Xu X."/>
            <person name="Gao Z."/>
            <person name="Pan H."/>
            <person name="Jian J."/>
            <person name="Tian Y."/>
            <person name="Yue Z."/>
            <person name="Xu Y."/>
        </authorList>
    </citation>
    <scope>NUCLEOTIDE SEQUENCE [LARGE SCALE GENOMIC DNA]</scope>
    <source>
        <strain evidence="3">cv. Dabenzi</strain>
    </source>
</reference>
<keyword evidence="1" id="KW-0812">Transmembrane</keyword>
<keyword evidence="1" id="KW-0472">Membrane</keyword>
<gene>
    <name evidence="2" type="ORF">CDL15_Pgr000053</name>
</gene>